<feature type="signal peptide" evidence="1">
    <location>
        <begin position="1"/>
        <end position="17"/>
    </location>
</feature>
<accession>K5W2B1</accession>
<proteinExistence type="predicted"/>
<evidence type="ECO:0000256" key="1">
    <source>
        <dbReference type="SAM" id="SignalP"/>
    </source>
</evidence>
<protein>
    <recommendedName>
        <fullName evidence="4">Ig-like domain-containing protein</fullName>
    </recommendedName>
</protein>
<keyword evidence="1" id="KW-0732">Signal</keyword>
<dbReference type="RefSeq" id="XP_007397943.1">
    <property type="nucleotide sequence ID" value="XM_007397881.1"/>
</dbReference>
<dbReference type="KEGG" id="pco:PHACADRAFT_185947"/>
<evidence type="ECO:0008006" key="4">
    <source>
        <dbReference type="Google" id="ProtNLM"/>
    </source>
</evidence>
<dbReference type="GeneID" id="18910318"/>
<dbReference type="AlphaFoldDB" id="K5W2B1"/>
<dbReference type="Proteomes" id="UP000008370">
    <property type="component" value="Unassembled WGS sequence"/>
</dbReference>
<evidence type="ECO:0000313" key="3">
    <source>
        <dbReference type="Proteomes" id="UP000008370"/>
    </source>
</evidence>
<organism evidence="2 3">
    <name type="scientific">Phanerochaete carnosa (strain HHB-10118-sp)</name>
    <name type="common">White-rot fungus</name>
    <name type="synonym">Peniophora carnosa</name>
    <dbReference type="NCBI Taxonomy" id="650164"/>
    <lineage>
        <taxon>Eukaryota</taxon>
        <taxon>Fungi</taxon>
        <taxon>Dikarya</taxon>
        <taxon>Basidiomycota</taxon>
        <taxon>Agaricomycotina</taxon>
        <taxon>Agaricomycetes</taxon>
        <taxon>Polyporales</taxon>
        <taxon>Phanerochaetaceae</taxon>
        <taxon>Phanerochaete</taxon>
    </lineage>
</organism>
<sequence length="150" mass="15393">MSLASLHVLCLVLDTRAPFVTFLRATLTCHPFFSLHRLLVSMGADISICSSGQMGVATTIASTGTYYGVLLTNGGKEISASNAIAQSSSAATSAPCVGTWDNGASVTCNSNGVPTSAIDTEGNPWTCVGNTSPVPGAEEEFSMYACCSRG</sequence>
<keyword evidence="3" id="KW-1185">Reference proteome</keyword>
<dbReference type="HOGENOM" id="CLU_1741235_0_0_1"/>
<name>K5W2B1_PHACS</name>
<gene>
    <name evidence="2" type="ORF">PHACADRAFT_185947</name>
</gene>
<dbReference type="EMBL" id="JH930474">
    <property type="protein sequence ID" value="EKM53250.1"/>
    <property type="molecule type" value="Genomic_DNA"/>
</dbReference>
<dbReference type="InParanoid" id="K5W2B1"/>
<feature type="chain" id="PRO_5003890481" description="Ig-like domain-containing protein" evidence="1">
    <location>
        <begin position="18"/>
        <end position="150"/>
    </location>
</feature>
<evidence type="ECO:0000313" key="2">
    <source>
        <dbReference type="EMBL" id="EKM53250.1"/>
    </source>
</evidence>
<reference evidence="2 3" key="1">
    <citation type="journal article" date="2012" name="BMC Genomics">
        <title>Comparative genomics of the white-rot fungi, Phanerochaete carnosa and P. chrysosporium, to elucidate the genetic basis of the distinct wood types they colonize.</title>
        <authorList>
            <person name="Suzuki H."/>
            <person name="MacDonald J."/>
            <person name="Syed K."/>
            <person name="Salamov A."/>
            <person name="Hori C."/>
            <person name="Aerts A."/>
            <person name="Henrissat B."/>
            <person name="Wiebenga A."/>
            <person name="vanKuyk P.A."/>
            <person name="Barry K."/>
            <person name="Lindquist E."/>
            <person name="LaButti K."/>
            <person name="Lapidus A."/>
            <person name="Lucas S."/>
            <person name="Coutinho P."/>
            <person name="Gong Y."/>
            <person name="Samejima M."/>
            <person name="Mahadevan R."/>
            <person name="Abou-Zaid M."/>
            <person name="de Vries R.P."/>
            <person name="Igarashi K."/>
            <person name="Yadav J.S."/>
            <person name="Grigoriev I.V."/>
            <person name="Master E.R."/>
        </authorList>
    </citation>
    <scope>NUCLEOTIDE SEQUENCE [LARGE SCALE GENOMIC DNA]</scope>
    <source>
        <strain evidence="2 3">HHB-10118-sp</strain>
    </source>
</reference>
<dbReference type="OrthoDB" id="10470532at2759"/>